<comment type="caution">
    <text evidence="1">The sequence shown here is derived from an EMBL/GenBank/DDBJ whole genome shotgun (WGS) entry which is preliminary data.</text>
</comment>
<proteinExistence type="predicted"/>
<gene>
    <name evidence="1" type="ORF">RJT34_09935</name>
</gene>
<dbReference type="EMBL" id="JAYKXN010000002">
    <property type="protein sequence ID" value="KAK7311661.1"/>
    <property type="molecule type" value="Genomic_DNA"/>
</dbReference>
<dbReference type="AlphaFoldDB" id="A0AAN9PUX3"/>
<evidence type="ECO:0000313" key="2">
    <source>
        <dbReference type="Proteomes" id="UP001359559"/>
    </source>
</evidence>
<evidence type="ECO:0000313" key="1">
    <source>
        <dbReference type="EMBL" id="KAK7311661.1"/>
    </source>
</evidence>
<reference evidence="1 2" key="1">
    <citation type="submission" date="2024-01" db="EMBL/GenBank/DDBJ databases">
        <title>The genomes of 5 underutilized Papilionoideae crops provide insights into root nodulation and disease resistance.</title>
        <authorList>
            <person name="Yuan L."/>
        </authorList>
    </citation>
    <scope>NUCLEOTIDE SEQUENCE [LARGE SCALE GENOMIC DNA]</scope>
    <source>
        <strain evidence="1">LY-2023</strain>
        <tissue evidence="1">Leaf</tissue>
    </source>
</reference>
<name>A0AAN9PUX3_CLITE</name>
<organism evidence="1 2">
    <name type="scientific">Clitoria ternatea</name>
    <name type="common">Butterfly pea</name>
    <dbReference type="NCBI Taxonomy" id="43366"/>
    <lineage>
        <taxon>Eukaryota</taxon>
        <taxon>Viridiplantae</taxon>
        <taxon>Streptophyta</taxon>
        <taxon>Embryophyta</taxon>
        <taxon>Tracheophyta</taxon>
        <taxon>Spermatophyta</taxon>
        <taxon>Magnoliopsida</taxon>
        <taxon>eudicotyledons</taxon>
        <taxon>Gunneridae</taxon>
        <taxon>Pentapetalae</taxon>
        <taxon>rosids</taxon>
        <taxon>fabids</taxon>
        <taxon>Fabales</taxon>
        <taxon>Fabaceae</taxon>
        <taxon>Papilionoideae</taxon>
        <taxon>50 kb inversion clade</taxon>
        <taxon>NPAAA clade</taxon>
        <taxon>indigoferoid/millettioid clade</taxon>
        <taxon>Phaseoleae</taxon>
        <taxon>Clitoria</taxon>
    </lineage>
</organism>
<keyword evidence="2" id="KW-1185">Reference proteome</keyword>
<sequence>MDPESRGPLVVIKYDPIDLESLIIWKFERFRELDLKAEETGLSELKVQKRSIVREQIWDWSRLRASILYQQSRIQWLREDDENSSFFHLWIARRKKRNQIYSIVIDGKRCEGVEEVKRELRSILLLF</sequence>
<accession>A0AAN9PUX3</accession>
<dbReference type="Proteomes" id="UP001359559">
    <property type="component" value="Unassembled WGS sequence"/>
</dbReference>
<protein>
    <submittedName>
        <fullName evidence="1">Uncharacterized protein</fullName>
    </submittedName>
</protein>